<name>A0A1H6JEU3_9GAMM</name>
<dbReference type="PANTHER" id="PTHR30093">
    <property type="entry name" value="GENERAL SECRETION PATHWAY PROTEIN G"/>
    <property type="match status" value="1"/>
</dbReference>
<dbReference type="Pfam" id="PF16732">
    <property type="entry name" value="ComP_DUS"/>
    <property type="match status" value="1"/>
</dbReference>
<protein>
    <submittedName>
        <fullName evidence="3">Type IV pilus assembly protein PilE</fullName>
    </submittedName>
</protein>
<reference evidence="4" key="1">
    <citation type="submission" date="2016-10" db="EMBL/GenBank/DDBJ databases">
        <authorList>
            <person name="Varghese N."/>
            <person name="Submissions S."/>
        </authorList>
    </citation>
    <scope>NUCLEOTIDE SEQUENCE [LARGE SCALE GENOMIC DNA]</scope>
    <source>
        <strain evidence="4">DSM 17616</strain>
    </source>
</reference>
<organism evidence="3 4">
    <name type="scientific">Rheinheimera pacifica</name>
    <dbReference type="NCBI Taxonomy" id="173990"/>
    <lineage>
        <taxon>Bacteria</taxon>
        <taxon>Pseudomonadati</taxon>
        <taxon>Pseudomonadota</taxon>
        <taxon>Gammaproteobacteria</taxon>
        <taxon>Chromatiales</taxon>
        <taxon>Chromatiaceae</taxon>
        <taxon>Rheinheimera</taxon>
    </lineage>
</organism>
<keyword evidence="2" id="KW-1133">Transmembrane helix</keyword>
<dbReference type="RefSeq" id="WP_092789799.1">
    <property type="nucleotide sequence ID" value="NZ_FNXF01000001.1"/>
</dbReference>
<dbReference type="SUPFAM" id="SSF54523">
    <property type="entry name" value="Pili subunits"/>
    <property type="match status" value="1"/>
</dbReference>
<dbReference type="InterPro" id="IPR012902">
    <property type="entry name" value="N_methyl_site"/>
</dbReference>
<evidence type="ECO:0000256" key="2">
    <source>
        <dbReference type="SAM" id="Phobius"/>
    </source>
</evidence>
<proteinExistence type="predicted"/>
<evidence type="ECO:0000256" key="1">
    <source>
        <dbReference type="ARBA" id="ARBA00022481"/>
    </source>
</evidence>
<dbReference type="Gene3D" id="3.30.700.10">
    <property type="entry name" value="Glycoprotein, Type 4 Pilin"/>
    <property type="match status" value="1"/>
</dbReference>
<dbReference type="PRINTS" id="PR00813">
    <property type="entry name" value="BCTERIALGSPG"/>
</dbReference>
<accession>A0A1H6JEU3</accession>
<dbReference type="OrthoDB" id="5296638at2"/>
<dbReference type="Proteomes" id="UP000199371">
    <property type="component" value="Unassembled WGS sequence"/>
</dbReference>
<gene>
    <name evidence="3" type="ORF">SAMN05660691_00488</name>
</gene>
<dbReference type="AlphaFoldDB" id="A0A1H6JEU3"/>
<dbReference type="STRING" id="173990.SAMN05660691_00488"/>
<keyword evidence="1" id="KW-0488">Methylation</keyword>
<dbReference type="GO" id="GO:0015628">
    <property type="term" value="P:protein secretion by the type II secretion system"/>
    <property type="evidence" value="ECO:0007669"/>
    <property type="project" value="InterPro"/>
</dbReference>
<dbReference type="InterPro" id="IPR031982">
    <property type="entry name" value="PilE-like"/>
</dbReference>
<dbReference type="InterPro" id="IPR000983">
    <property type="entry name" value="Bac_GSPG_pilin"/>
</dbReference>
<keyword evidence="2" id="KW-0472">Membrane</keyword>
<feature type="transmembrane region" description="Helical" evidence="2">
    <location>
        <begin position="7"/>
        <end position="31"/>
    </location>
</feature>
<dbReference type="Pfam" id="PF07963">
    <property type="entry name" value="N_methyl"/>
    <property type="match status" value="1"/>
</dbReference>
<dbReference type="InterPro" id="IPR045584">
    <property type="entry name" value="Pilin-like"/>
</dbReference>
<evidence type="ECO:0000313" key="3">
    <source>
        <dbReference type="EMBL" id="SEH60790.1"/>
    </source>
</evidence>
<dbReference type="PANTHER" id="PTHR30093:SF47">
    <property type="entry name" value="TYPE IV PILUS NON-CORE MINOR PILIN PILE"/>
    <property type="match status" value="1"/>
</dbReference>
<keyword evidence="4" id="KW-1185">Reference proteome</keyword>
<sequence>MRTVKPGFSLIELLIAVVIVGILAAICYPSYQQYVLRSYRAEAISQLLQLANAQEQHLADYGVYSADLAVLGAKVSERYQFKVNLSAAQQEFELIAQAQGLQQADSECPLFTLNHHGQRNGQEPQALVCWN</sequence>
<dbReference type="GO" id="GO:0043683">
    <property type="term" value="P:type IV pilus assembly"/>
    <property type="evidence" value="ECO:0007669"/>
    <property type="project" value="InterPro"/>
</dbReference>
<keyword evidence="2" id="KW-0812">Transmembrane</keyword>
<evidence type="ECO:0000313" key="4">
    <source>
        <dbReference type="Proteomes" id="UP000199371"/>
    </source>
</evidence>
<dbReference type="GO" id="GO:0015627">
    <property type="term" value="C:type II protein secretion system complex"/>
    <property type="evidence" value="ECO:0007669"/>
    <property type="project" value="InterPro"/>
</dbReference>
<dbReference type="NCBIfam" id="TIGR02532">
    <property type="entry name" value="IV_pilin_GFxxxE"/>
    <property type="match status" value="1"/>
</dbReference>
<dbReference type="EMBL" id="FNXF01000001">
    <property type="protein sequence ID" value="SEH60790.1"/>
    <property type="molecule type" value="Genomic_DNA"/>
</dbReference>